<dbReference type="Pfam" id="PF18898">
    <property type="entry name" value="DUF5654"/>
    <property type="match status" value="1"/>
</dbReference>
<dbReference type="EMBL" id="PEZF01000187">
    <property type="protein sequence ID" value="PIS16168.1"/>
    <property type="molecule type" value="Genomic_DNA"/>
</dbReference>
<evidence type="ECO:0000256" key="1">
    <source>
        <dbReference type="SAM" id="Phobius"/>
    </source>
</evidence>
<feature type="transmembrane region" description="Helical" evidence="1">
    <location>
        <begin position="27"/>
        <end position="45"/>
    </location>
</feature>
<protein>
    <submittedName>
        <fullName evidence="2">Uncharacterized protein</fullName>
    </submittedName>
</protein>
<keyword evidence="1" id="KW-0472">Membrane</keyword>
<sequence length="92" mass="10256">MKNSNTNMDGLRKEPDEMKKQIKRQTLGYIAAAFGLVAGLAWNDAIKSLIEYLFPLAQNTLFAKFGYAALITVVVVAVTIYLGTWLKDEKSQ</sequence>
<comment type="caution">
    <text evidence="2">The sequence shown here is derived from an EMBL/GenBank/DDBJ whole genome shotgun (WGS) entry which is preliminary data.</text>
</comment>
<proteinExistence type="predicted"/>
<reference evidence="3" key="1">
    <citation type="submission" date="2017-09" db="EMBL/GenBank/DDBJ databases">
        <title>Depth-based differentiation of microbial function through sediment-hosted aquifers and enrichment of novel symbionts in the deep terrestrial subsurface.</title>
        <authorList>
            <person name="Probst A.J."/>
            <person name="Ladd B."/>
            <person name="Jarett J.K."/>
            <person name="Geller-Mcgrath D.E."/>
            <person name="Sieber C.M.K."/>
            <person name="Emerson J.B."/>
            <person name="Anantharaman K."/>
            <person name="Thomas B.C."/>
            <person name="Malmstrom R."/>
            <person name="Stieglmeier M."/>
            <person name="Klingl A."/>
            <person name="Woyke T."/>
            <person name="Ryan C.M."/>
            <person name="Banfield J.F."/>
        </authorList>
    </citation>
    <scope>NUCLEOTIDE SEQUENCE [LARGE SCALE GENOMIC DNA]</scope>
</reference>
<dbReference type="AlphaFoldDB" id="A0A2H0WW62"/>
<keyword evidence="1" id="KW-0812">Transmembrane</keyword>
<keyword evidence="1" id="KW-1133">Transmembrane helix</keyword>
<organism evidence="2 3">
    <name type="scientific">Candidatus Portnoybacteria bacterium CG09_land_8_20_14_0_10_44_13</name>
    <dbReference type="NCBI Taxonomy" id="1974811"/>
    <lineage>
        <taxon>Bacteria</taxon>
        <taxon>Candidatus Portnoyibacteriota</taxon>
    </lineage>
</organism>
<gene>
    <name evidence="2" type="ORF">COT61_05370</name>
</gene>
<evidence type="ECO:0000313" key="3">
    <source>
        <dbReference type="Proteomes" id="UP000229080"/>
    </source>
</evidence>
<dbReference type="Proteomes" id="UP000229080">
    <property type="component" value="Unassembled WGS sequence"/>
</dbReference>
<name>A0A2H0WW62_9BACT</name>
<accession>A0A2H0WW62</accession>
<feature type="transmembrane region" description="Helical" evidence="1">
    <location>
        <begin position="65"/>
        <end position="86"/>
    </location>
</feature>
<dbReference type="InterPro" id="IPR043713">
    <property type="entry name" value="DUF5654"/>
</dbReference>
<evidence type="ECO:0000313" key="2">
    <source>
        <dbReference type="EMBL" id="PIS16168.1"/>
    </source>
</evidence>